<evidence type="ECO:0000313" key="3">
    <source>
        <dbReference type="EMBL" id="KAB2348457.1"/>
    </source>
</evidence>
<feature type="transmembrane region" description="Helical" evidence="2">
    <location>
        <begin position="149"/>
        <end position="171"/>
    </location>
</feature>
<feature type="transmembrane region" description="Helical" evidence="2">
    <location>
        <begin position="82"/>
        <end position="102"/>
    </location>
</feature>
<feature type="transmembrane region" description="Helical" evidence="2">
    <location>
        <begin position="28"/>
        <end position="49"/>
    </location>
</feature>
<comment type="caution">
    <text evidence="3">The sequence shown here is derived from an EMBL/GenBank/DDBJ whole genome shotgun (WGS) entry which is preliminary data.</text>
</comment>
<keyword evidence="2" id="KW-0812">Transmembrane</keyword>
<keyword evidence="4" id="KW-1185">Reference proteome</keyword>
<feature type="transmembrane region" description="Helical" evidence="2">
    <location>
        <begin position="180"/>
        <end position="199"/>
    </location>
</feature>
<keyword evidence="2" id="KW-0472">Membrane</keyword>
<feature type="region of interest" description="Disordered" evidence="1">
    <location>
        <begin position="232"/>
        <end position="252"/>
    </location>
</feature>
<accession>A0A6H9YQ25</accession>
<feature type="transmembrane region" description="Helical" evidence="2">
    <location>
        <begin position="205"/>
        <end position="227"/>
    </location>
</feature>
<proteinExistence type="predicted"/>
<dbReference type="AlphaFoldDB" id="A0A6H9YQ25"/>
<name>A0A6H9YQ25_9ACTN</name>
<protein>
    <recommendedName>
        <fullName evidence="5">DUF4386 family protein</fullName>
    </recommendedName>
</protein>
<keyword evidence="2" id="KW-1133">Transmembrane helix</keyword>
<evidence type="ECO:0008006" key="5">
    <source>
        <dbReference type="Google" id="ProtNLM"/>
    </source>
</evidence>
<evidence type="ECO:0000256" key="2">
    <source>
        <dbReference type="SAM" id="Phobius"/>
    </source>
</evidence>
<feature type="transmembrane region" description="Helical" evidence="2">
    <location>
        <begin position="109"/>
        <end position="129"/>
    </location>
</feature>
<gene>
    <name evidence="3" type="ORF">F8566_16875</name>
</gene>
<reference evidence="3 4" key="1">
    <citation type="submission" date="2019-09" db="EMBL/GenBank/DDBJ databases">
        <title>Actinomadura physcomitrii sp. nov., a novel actinomycete isolated from moss [Physcomitrium sphaericum (Ludw) Fuernr].</title>
        <authorList>
            <person name="Zhuang X."/>
            <person name="Liu C."/>
        </authorList>
    </citation>
    <scope>NUCLEOTIDE SEQUENCE [LARGE SCALE GENOMIC DNA]</scope>
    <source>
        <strain evidence="3 4">HMC1</strain>
    </source>
</reference>
<organism evidence="3 4">
    <name type="scientific">Actinomadura rudentiformis</name>
    <dbReference type="NCBI Taxonomy" id="359158"/>
    <lineage>
        <taxon>Bacteria</taxon>
        <taxon>Bacillati</taxon>
        <taxon>Actinomycetota</taxon>
        <taxon>Actinomycetes</taxon>
        <taxon>Streptosporangiales</taxon>
        <taxon>Thermomonosporaceae</taxon>
        <taxon>Actinomadura</taxon>
    </lineage>
</organism>
<dbReference type="RefSeq" id="WP_151561185.1">
    <property type="nucleotide sequence ID" value="NZ_WBMT01000007.1"/>
</dbReference>
<dbReference type="OrthoDB" id="5007402at2"/>
<dbReference type="EMBL" id="WBMT01000007">
    <property type="protein sequence ID" value="KAB2348457.1"/>
    <property type="molecule type" value="Genomic_DNA"/>
</dbReference>
<evidence type="ECO:0000313" key="4">
    <source>
        <dbReference type="Proteomes" id="UP000468735"/>
    </source>
</evidence>
<sequence>MSTTTTSTTPSPGLELDEVPRRGARSQLVTTGLAGVAMLALQFTGQALISTEAAEPAFDAPASEIHTFFAANDPSLMAAGSYLSALSVLAALFFAGGLASLLRRDWRAPLVLACGLGYALAVGVGWELAATRVEEGLNPDLARLAFDLGNLSFATAWVALGGFTVVTGCALRTHRLAPAWVAWMGAVAGICAVAARAVWTSPFWLVGYSLFLVWTLAICAVLLARAFRADTSDPDRHHGFEPSGALARREES</sequence>
<evidence type="ECO:0000256" key="1">
    <source>
        <dbReference type="SAM" id="MobiDB-lite"/>
    </source>
</evidence>
<dbReference type="Proteomes" id="UP000468735">
    <property type="component" value="Unassembled WGS sequence"/>
</dbReference>